<name>A0A4Y9A991_9BACI</name>
<feature type="transmembrane region" description="Helical" evidence="1">
    <location>
        <begin position="148"/>
        <end position="170"/>
    </location>
</feature>
<dbReference type="Proteomes" id="UP000298484">
    <property type="component" value="Unassembled WGS sequence"/>
</dbReference>
<dbReference type="InterPro" id="IPR021359">
    <property type="entry name" value="DUF2812"/>
</dbReference>
<dbReference type="OrthoDB" id="8230517at2"/>
<comment type="caution">
    <text evidence="2">The sequence shown here is derived from an EMBL/GenBank/DDBJ whole genome shotgun (WGS) entry which is preliminary data.</text>
</comment>
<proteinExistence type="predicted"/>
<reference evidence="2 3" key="1">
    <citation type="submission" date="2019-03" db="EMBL/GenBank/DDBJ databases">
        <title>Genome sequence of Lentibacillus salicampi ATCC BAA-719.</title>
        <authorList>
            <person name="Maclea K.S."/>
            <person name="Simoes Junior M."/>
        </authorList>
    </citation>
    <scope>NUCLEOTIDE SEQUENCE [LARGE SCALE GENOMIC DNA]</scope>
    <source>
        <strain evidence="2 3">ATCC BAA-719</strain>
    </source>
</reference>
<dbReference type="RefSeq" id="WP_135110506.1">
    <property type="nucleotide sequence ID" value="NZ_SRHY01000022.1"/>
</dbReference>
<feature type="transmembrane region" description="Helical" evidence="1">
    <location>
        <begin position="350"/>
        <end position="374"/>
    </location>
</feature>
<evidence type="ECO:0000256" key="1">
    <source>
        <dbReference type="SAM" id="Phobius"/>
    </source>
</evidence>
<dbReference type="AlphaFoldDB" id="A0A4Y9A991"/>
<keyword evidence="1" id="KW-0812">Transmembrane</keyword>
<dbReference type="EMBL" id="SRHY01000022">
    <property type="protein sequence ID" value="TFJ92446.1"/>
    <property type="molecule type" value="Genomic_DNA"/>
</dbReference>
<dbReference type="Pfam" id="PF11193">
    <property type="entry name" value="DUF2812"/>
    <property type="match status" value="2"/>
</dbReference>
<organism evidence="2 3">
    <name type="scientific">Lentibacillus salicampi</name>
    <dbReference type="NCBI Taxonomy" id="175306"/>
    <lineage>
        <taxon>Bacteria</taxon>
        <taxon>Bacillati</taxon>
        <taxon>Bacillota</taxon>
        <taxon>Bacilli</taxon>
        <taxon>Bacillales</taxon>
        <taxon>Bacillaceae</taxon>
        <taxon>Lentibacillus</taxon>
    </lineage>
</organism>
<protein>
    <submittedName>
        <fullName evidence="2">DUF2812 domain-containing protein</fullName>
    </submittedName>
</protein>
<sequence>MILKQFKPFWSYDITKTENWLTSMAAKGWHFAELNIFTRQFFFEKGEPNEATFRIQYDKTAEVPVSIEDSGWEYVYQRRKWNILRNQDPASGISAFPVRDGIIKRNYILRNVFGGIFLYHLFTFIIFLFITGSILLSSEGGSFKVVGSPFWILTITAWILMWTFVPYSAFKLHQSVKQLSDFSKATDFEMLPASKTGSIITKWKFGWNYEPDKLEQWLEEMEQAGYNLMRISTAGLKFHFVQGTPRNVSYCVDFQNTRHQHYFDIHKEAGWLLMYTSGSFQTKWAIWAKEYQDDEEPPQLYSDSEHMLKHGRRIALTNFAIFGPIIVMYIGLIVMNINLAQTRGMDTLDWTIIILFGIVIIEDGWLLMKSGFYYRRMKHRHKNK</sequence>
<feature type="transmembrane region" description="Helical" evidence="1">
    <location>
        <begin position="314"/>
        <end position="338"/>
    </location>
</feature>
<keyword evidence="1" id="KW-1133">Transmembrane helix</keyword>
<evidence type="ECO:0000313" key="3">
    <source>
        <dbReference type="Proteomes" id="UP000298484"/>
    </source>
</evidence>
<accession>A0A4Y9A991</accession>
<keyword evidence="1" id="KW-0472">Membrane</keyword>
<keyword evidence="3" id="KW-1185">Reference proteome</keyword>
<feature type="transmembrane region" description="Helical" evidence="1">
    <location>
        <begin position="112"/>
        <end position="136"/>
    </location>
</feature>
<evidence type="ECO:0000313" key="2">
    <source>
        <dbReference type="EMBL" id="TFJ92446.1"/>
    </source>
</evidence>
<gene>
    <name evidence="2" type="ORF">E4U82_12425</name>
</gene>